<dbReference type="Bgee" id="ENSXETG00000039680">
    <property type="expression patterns" value="Expressed in skeletal muscle tissue and 13 other cell types or tissues"/>
</dbReference>
<evidence type="ECO:0000256" key="1">
    <source>
        <dbReference type="ARBA" id="ARBA00002879"/>
    </source>
</evidence>
<dbReference type="RefSeq" id="XP_004911927.1">
    <property type="nucleotide sequence ID" value="XM_004911870.4"/>
</dbReference>
<dbReference type="Pfam" id="PF15141">
    <property type="entry name" value="UQCC3"/>
    <property type="match status" value="1"/>
</dbReference>
<reference evidence="14 15" key="3">
    <citation type="submission" date="2025-04" db="UniProtKB">
        <authorList>
            <consortium name="RefSeq"/>
        </authorList>
    </citation>
    <scope>IDENTIFICATION</scope>
    <source>
        <strain evidence="14 15">Nigerian</strain>
        <tissue evidence="14 15">Liver and blood</tissue>
    </source>
</reference>
<keyword evidence="6" id="KW-0999">Mitochondrion inner membrane</keyword>
<dbReference type="Xenbase" id="XB-GENE-6462293">
    <property type="gene designation" value="uqcc3"/>
</dbReference>
<name>A0A6I8SY71_XENTR</name>
<comment type="similarity">
    <text evidence="3">Belongs to the UQCC3 family.</text>
</comment>
<evidence type="ECO:0000256" key="6">
    <source>
        <dbReference type="ARBA" id="ARBA00022792"/>
    </source>
</evidence>
<dbReference type="GO" id="GO:0006754">
    <property type="term" value="P:ATP biosynthetic process"/>
    <property type="evidence" value="ECO:0007669"/>
    <property type="project" value="UniProtKB-KW"/>
</dbReference>
<dbReference type="PANTHER" id="PTHR36465">
    <property type="entry name" value="UBIQUINOL-CYTOCHROME-C REDUCTASE COMPLEX ASSEMBLY FACTOR 3"/>
    <property type="match status" value="1"/>
</dbReference>
<gene>
    <name evidence="12 14 15 16" type="primary">uqcc3</name>
</gene>
<evidence type="ECO:0000256" key="2">
    <source>
        <dbReference type="ARBA" id="ARBA00004434"/>
    </source>
</evidence>
<keyword evidence="13" id="KW-1185">Reference proteome</keyword>
<dbReference type="Ensembl" id="ENSXETT00000096582">
    <property type="protein sequence ID" value="ENSXETP00000098481"/>
    <property type="gene ID" value="ENSXETG00000039680"/>
</dbReference>
<keyword evidence="8" id="KW-0496">Mitochondrion</keyword>
<evidence type="ECO:0000256" key="3">
    <source>
        <dbReference type="ARBA" id="ARBA00006970"/>
    </source>
</evidence>
<dbReference type="GeneID" id="106557438"/>
<dbReference type="CTD" id="790955"/>
<evidence type="ECO:0000256" key="9">
    <source>
        <dbReference type="ARBA" id="ARBA00023136"/>
    </source>
</evidence>
<comment type="function">
    <text evidence="1">Required for the assembly of the ubiquinol-cytochrome c reductase complex (mitochondrial respiratory chain complex III or cytochrome b-c1 complex), mediating cytochrome b recruitment and probably stabilization within the complex. Thereby, plays an important role in ATP production by mitochondria. Cardiolipin-binding protein, it may also control the cardiolipin composition of mitochondria membranes and their morphology.</text>
</comment>
<evidence type="ECO:0000313" key="15">
    <source>
        <dbReference type="RefSeq" id="XP_004911927.1"/>
    </source>
</evidence>
<dbReference type="PANTHER" id="PTHR36465:SF1">
    <property type="entry name" value="UBIQUINOL-CYTOCHROME-C REDUCTASE COMPLEX ASSEMBLY FACTOR 3"/>
    <property type="match status" value="1"/>
</dbReference>
<organism evidence="12">
    <name type="scientific">Xenopus tropicalis</name>
    <name type="common">Western clawed frog</name>
    <name type="synonym">Silurana tropicalis</name>
    <dbReference type="NCBI Taxonomy" id="8364"/>
    <lineage>
        <taxon>Eukaryota</taxon>
        <taxon>Metazoa</taxon>
        <taxon>Chordata</taxon>
        <taxon>Craniata</taxon>
        <taxon>Vertebrata</taxon>
        <taxon>Euteleostomi</taxon>
        <taxon>Amphibia</taxon>
        <taxon>Batrachia</taxon>
        <taxon>Anura</taxon>
        <taxon>Pipoidea</taxon>
        <taxon>Pipidae</taxon>
        <taxon>Xenopodinae</taxon>
        <taxon>Xenopus</taxon>
        <taxon>Silurana</taxon>
    </lineage>
</organism>
<feature type="transmembrane region" description="Helical" evidence="11">
    <location>
        <begin position="12"/>
        <end position="31"/>
    </location>
</feature>
<keyword evidence="5 11" id="KW-0812">Transmembrane</keyword>
<dbReference type="KEGG" id="xtr:106557438"/>
<dbReference type="GO" id="GO:0034551">
    <property type="term" value="P:mitochondrial respiratory chain complex III assembly"/>
    <property type="evidence" value="ECO:0007669"/>
    <property type="project" value="InterPro"/>
</dbReference>
<evidence type="ECO:0000313" key="13">
    <source>
        <dbReference type="Proteomes" id="UP000008143"/>
    </source>
</evidence>
<evidence type="ECO:0000256" key="11">
    <source>
        <dbReference type="SAM" id="Phobius"/>
    </source>
</evidence>
<dbReference type="AlphaFoldDB" id="A0A6I8SY71"/>
<keyword evidence="7 11" id="KW-1133">Transmembrane helix</keyword>
<dbReference type="RefSeq" id="XP_004911926.1">
    <property type="nucleotide sequence ID" value="XM_004911869.4"/>
</dbReference>
<sequence length="82" mass="9191">METLRQIVKGTFLLGVCTGIGGVLWVLVAPGQQQRLEMCRNFPEANPAMLAEVRKRNELVLKVIEESAKTNENLARRPPWSS</sequence>
<evidence type="ECO:0000256" key="8">
    <source>
        <dbReference type="ARBA" id="ARBA00023128"/>
    </source>
</evidence>
<evidence type="ECO:0000313" key="14">
    <source>
        <dbReference type="RefSeq" id="XP_004911926.1"/>
    </source>
</evidence>
<reference evidence="12" key="2">
    <citation type="submission" date="2020-05" db="UniProtKB">
        <authorList>
            <consortium name="Ensembl"/>
        </authorList>
    </citation>
    <scope>IDENTIFICATION</scope>
</reference>
<reference evidence="12" key="1">
    <citation type="journal article" date="2010" name="Science">
        <title>The genome of the Western clawed frog Xenopus tropicalis.</title>
        <authorList>
            <person name="Hellsten U."/>
            <person name="Harland R.M."/>
            <person name="Gilchrist M.J."/>
            <person name="Hendrix D."/>
            <person name="Jurka J."/>
            <person name="Kapitonov V."/>
            <person name="Ovcharenko I."/>
            <person name="Putnam N.H."/>
            <person name="Shu S."/>
            <person name="Taher L."/>
            <person name="Blitz I.L."/>
            <person name="Blumberg B."/>
            <person name="Dichmann D.S."/>
            <person name="Dubchak I."/>
            <person name="Amaya E."/>
            <person name="Detter J.C."/>
            <person name="Fletcher R."/>
            <person name="Gerhard D.S."/>
            <person name="Goodstein D."/>
            <person name="Graves T."/>
            <person name="Grigoriev I.V."/>
            <person name="Grimwood J."/>
            <person name="Kawashima T."/>
            <person name="Lindquist E."/>
            <person name="Lucas S.M."/>
            <person name="Mead P.E."/>
            <person name="Mitros T."/>
            <person name="Ogino H."/>
            <person name="Ohta Y."/>
            <person name="Poliakov A.V."/>
            <person name="Pollet N."/>
            <person name="Robert J."/>
            <person name="Salamov A."/>
            <person name="Sater A.K."/>
            <person name="Schmutz J."/>
            <person name="Terry A."/>
            <person name="Vize P.D."/>
            <person name="Warren W.C."/>
            <person name="Wells D."/>
            <person name="Wills A."/>
            <person name="Wilson R.K."/>
            <person name="Zimmerman L.B."/>
            <person name="Zorn A.M."/>
            <person name="Grainger R."/>
            <person name="Grammer T."/>
            <person name="Khokha M.K."/>
            <person name="Richardson P.M."/>
            <person name="Rokhsar D.S."/>
        </authorList>
    </citation>
    <scope>NUCLEOTIDE SEQUENCE [LARGE SCALE GENOMIC DNA]</scope>
    <source>
        <strain evidence="12">Nigerian</strain>
    </source>
</reference>
<dbReference type="OrthoDB" id="9884264at2759"/>
<protein>
    <recommendedName>
        <fullName evidence="4">Ubiquinol-cytochrome-c reductase complex assembly factor 3</fullName>
    </recommendedName>
</protein>
<dbReference type="Proteomes" id="UP000008143">
    <property type="component" value="Chromosome 2"/>
</dbReference>
<dbReference type="AGR" id="Xenbase:XB-GENE-6462293"/>
<evidence type="ECO:0000256" key="4">
    <source>
        <dbReference type="ARBA" id="ARBA00016475"/>
    </source>
</evidence>
<dbReference type="OMA" id="TNENMAR"/>
<dbReference type="GO" id="GO:0005743">
    <property type="term" value="C:mitochondrial inner membrane"/>
    <property type="evidence" value="ECO:0007669"/>
    <property type="project" value="UniProtKB-SubCell"/>
</dbReference>
<dbReference type="InterPro" id="IPR027896">
    <property type="entry name" value="UQCC3"/>
</dbReference>
<evidence type="ECO:0000256" key="10">
    <source>
        <dbReference type="ARBA" id="ARBA00023310"/>
    </source>
</evidence>
<dbReference type="GeneTree" id="ENSGT01120000277330"/>
<evidence type="ECO:0000313" key="12">
    <source>
        <dbReference type="Ensembl" id="ENSXETP00000098481"/>
    </source>
</evidence>
<evidence type="ECO:0000256" key="7">
    <source>
        <dbReference type="ARBA" id="ARBA00022989"/>
    </source>
</evidence>
<comment type="subcellular location">
    <subcellularLocation>
        <location evidence="2">Mitochondrion inner membrane</location>
        <topology evidence="2">Single-pass membrane protein</topology>
    </subcellularLocation>
</comment>
<evidence type="ECO:0000256" key="5">
    <source>
        <dbReference type="ARBA" id="ARBA00022692"/>
    </source>
</evidence>
<accession>A0A6I8SY71</accession>
<keyword evidence="10" id="KW-0066">ATP synthesis</keyword>
<proteinExistence type="inferred from homology"/>
<keyword evidence="9 11" id="KW-0472">Membrane</keyword>
<evidence type="ECO:0000313" key="16">
    <source>
        <dbReference type="Xenbase" id="XB-GENE-6462293"/>
    </source>
</evidence>